<evidence type="ECO:0000313" key="5">
    <source>
        <dbReference type="Proteomes" id="UP000287972"/>
    </source>
</evidence>
<comment type="caution">
    <text evidence="4">The sequence shown here is derived from an EMBL/GenBank/DDBJ whole genome shotgun (WGS) entry which is preliminary data.</text>
</comment>
<dbReference type="GO" id="GO:0008168">
    <property type="term" value="F:methyltransferase activity"/>
    <property type="evidence" value="ECO:0007669"/>
    <property type="project" value="TreeGrafter"/>
</dbReference>
<feature type="region of interest" description="Disordered" evidence="2">
    <location>
        <begin position="28"/>
        <end position="59"/>
    </location>
</feature>
<dbReference type="InterPro" id="IPR041698">
    <property type="entry name" value="Methyltransf_25"/>
</dbReference>
<evidence type="ECO:0000256" key="1">
    <source>
        <dbReference type="ARBA" id="ARBA00038158"/>
    </source>
</evidence>
<dbReference type="AlphaFoldDB" id="A0A428PB45"/>
<protein>
    <recommendedName>
        <fullName evidence="3">Methyltransferase domain-containing protein</fullName>
    </recommendedName>
</protein>
<gene>
    <name evidence="4" type="ORF">CEP51_015379</name>
</gene>
<dbReference type="EMBL" id="NKCL01000821">
    <property type="protein sequence ID" value="RSL50215.1"/>
    <property type="molecule type" value="Genomic_DNA"/>
</dbReference>
<feature type="compositionally biased region" description="Low complexity" evidence="2">
    <location>
        <begin position="28"/>
        <end position="48"/>
    </location>
</feature>
<accession>A0A428PB45</accession>
<evidence type="ECO:0000259" key="3">
    <source>
        <dbReference type="Pfam" id="PF13649"/>
    </source>
</evidence>
<dbReference type="PANTHER" id="PTHR43591:SF24">
    <property type="entry name" value="2-METHOXY-6-POLYPRENYL-1,4-BENZOQUINOL METHYLASE, MITOCHONDRIAL"/>
    <property type="match status" value="1"/>
</dbReference>
<name>A0A428PB45_9HYPO</name>
<reference evidence="4 5" key="1">
    <citation type="submission" date="2017-06" db="EMBL/GenBank/DDBJ databases">
        <title>Comparative genomic analysis of Ambrosia Fusariam Clade fungi.</title>
        <authorList>
            <person name="Stajich J.E."/>
            <person name="Carrillo J."/>
            <person name="Kijimoto T."/>
            <person name="Eskalen A."/>
            <person name="O'Donnell K."/>
            <person name="Kasson M."/>
        </authorList>
    </citation>
    <scope>NUCLEOTIDE SEQUENCE [LARGE SCALE GENOMIC DNA]</scope>
    <source>
        <strain evidence="4 5">NRRL62606</strain>
    </source>
</reference>
<dbReference type="Gene3D" id="3.40.50.150">
    <property type="entry name" value="Vaccinia Virus protein VP39"/>
    <property type="match status" value="1"/>
</dbReference>
<keyword evidence="5" id="KW-1185">Reference proteome</keyword>
<dbReference type="InterPro" id="IPR029063">
    <property type="entry name" value="SAM-dependent_MTases_sf"/>
</dbReference>
<organism evidence="4 5">
    <name type="scientific">Fusarium floridanum</name>
    <dbReference type="NCBI Taxonomy" id="1325733"/>
    <lineage>
        <taxon>Eukaryota</taxon>
        <taxon>Fungi</taxon>
        <taxon>Dikarya</taxon>
        <taxon>Ascomycota</taxon>
        <taxon>Pezizomycotina</taxon>
        <taxon>Sordariomycetes</taxon>
        <taxon>Hypocreomycetidae</taxon>
        <taxon>Hypocreales</taxon>
        <taxon>Nectriaceae</taxon>
        <taxon>Fusarium</taxon>
        <taxon>Fusarium solani species complex</taxon>
    </lineage>
</organism>
<dbReference type="PANTHER" id="PTHR43591">
    <property type="entry name" value="METHYLTRANSFERASE"/>
    <property type="match status" value="1"/>
</dbReference>
<feature type="domain" description="Methyltransferase" evidence="3">
    <location>
        <begin position="123"/>
        <end position="210"/>
    </location>
</feature>
<sequence length="342" mass="38426">MASSPSPDHEQALYKVRNWLRGLDGDDLSSSGSSLSATSASNAPTSTSDLDTSGSESSEYTNVPTEYYGYYRLGGRAVPENVAGAWEPVDDMARRSSLLLHMLWYAMNDEKFYSSPTSHLRKVMDIGSGTCTWSMHFATQNPGSHVVAIDKSPFMPRNALPNLEMICEDLNLAHPFEESSADLLFFRQLVWSEDLGGLFRNALRFLKPGGWIEFTLLKPKPRHQHTTWLAWERLVRKIGRRTNRVFPTLDLVKCLIQDAGLSQVETKEVCGAASQYGFTTTDLRDFDIRGQIMLPLYEGLGFTLPEIELLAMEMRQELAEDMEFESFVVYAQKPPQTGTAML</sequence>
<comment type="similarity">
    <text evidence="1">Belongs to the methyltransferase superfamily. LaeA methyltransferase family.</text>
</comment>
<dbReference type="CDD" id="cd02440">
    <property type="entry name" value="AdoMet_MTases"/>
    <property type="match status" value="1"/>
</dbReference>
<dbReference type="SUPFAM" id="SSF53335">
    <property type="entry name" value="S-adenosyl-L-methionine-dependent methyltransferases"/>
    <property type="match status" value="1"/>
</dbReference>
<proteinExistence type="inferred from homology"/>
<evidence type="ECO:0000256" key="2">
    <source>
        <dbReference type="SAM" id="MobiDB-lite"/>
    </source>
</evidence>
<dbReference type="Proteomes" id="UP000287972">
    <property type="component" value="Unassembled WGS sequence"/>
</dbReference>
<dbReference type="Pfam" id="PF13649">
    <property type="entry name" value="Methyltransf_25"/>
    <property type="match status" value="1"/>
</dbReference>
<evidence type="ECO:0000313" key="4">
    <source>
        <dbReference type="EMBL" id="RSL50215.1"/>
    </source>
</evidence>
<feature type="compositionally biased region" description="Polar residues" evidence="2">
    <location>
        <begin position="49"/>
        <end position="59"/>
    </location>
</feature>